<keyword evidence="6" id="KW-1185">Reference proteome</keyword>
<dbReference type="GO" id="GO:0008290">
    <property type="term" value="C:F-actin capping protein complex"/>
    <property type="evidence" value="ECO:0007669"/>
    <property type="project" value="UniProtKB-UniRule"/>
</dbReference>
<keyword evidence="2 4" id="KW-0009">Actin-binding</keyword>
<proteinExistence type="inferred from homology"/>
<dbReference type="eggNOG" id="KOG0836">
    <property type="taxonomic scope" value="Eukaryota"/>
</dbReference>
<name>G8JPB3_ERECY</name>
<gene>
    <name evidence="5" type="ordered locus">Ecym_2441</name>
</gene>
<dbReference type="Gene3D" id="3.30.1140.60">
    <property type="entry name" value="F-actin capping protein, alpha subunit"/>
    <property type="match status" value="1"/>
</dbReference>
<dbReference type="InterPro" id="IPR037282">
    <property type="entry name" value="CapZ_alpha/beta"/>
</dbReference>
<dbReference type="Pfam" id="PF01267">
    <property type="entry name" value="F-actin_cap_A"/>
    <property type="match status" value="1"/>
</dbReference>
<protein>
    <recommendedName>
        <fullName evidence="4">F-actin-capping protein subunit alpha</fullName>
    </recommendedName>
</protein>
<dbReference type="PANTHER" id="PTHR10653">
    <property type="entry name" value="F-ACTIN-CAPPING PROTEIN SUBUNIT ALPHA"/>
    <property type="match status" value="1"/>
</dbReference>
<dbReference type="GO" id="GO:0051015">
    <property type="term" value="F:actin filament binding"/>
    <property type="evidence" value="ECO:0007669"/>
    <property type="project" value="EnsemblFungi"/>
</dbReference>
<comment type="similarity">
    <text evidence="4">Belongs to the F-actin-capping protein alpha subunit family.</text>
</comment>
<sequence>MSKFVDLITQLVFDAAPQEINTVSELLATVTDNKSNDVILQVVGEYNVAKRLPIDLNGSYVFATEYNKQGSKFYDPFHKVLFSVDHLKRVGLDVESHEVDVTKEQKDIYEQLGDYISGSFPGSGTYTVLPADNADELVIIIVSTRYSPNNYWSGYWKSEYIYNSSSRSLKGDVHVSTHYYEDGNVQFNTSEVFDEEEVDEVVKTIHKLESAFEARLDKSFRELNEGEFAKLRRRLPVTRSKVSWGKAIGNYRLGKDASKGM</sequence>
<dbReference type="Proteomes" id="UP000006790">
    <property type="component" value="Chromosome 2"/>
</dbReference>
<dbReference type="Gene3D" id="3.90.1150.210">
    <property type="entry name" value="F-actin capping protein, beta subunit"/>
    <property type="match status" value="1"/>
</dbReference>
<evidence type="ECO:0000256" key="4">
    <source>
        <dbReference type="RuleBase" id="RU365077"/>
    </source>
</evidence>
<comment type="subunit">
    <text evidence="4">Heterodimer of an alpha and a beta subunit.</text>
</comment>
<organism evidence="5 6">
    <name type="scientific">Eremothecium cymbalariae (strain CBS 270.75 / DBVPG 7215 / KCTC 17166 / NRRL Y-17582)</name>
    <name type="common">Yeast</name>
    <dbReference type="NCBI Taxonomy" id="931890"/>
    <lineage>
        <taxon>Eukaryota</taxon>
        <taxon>Fungi</taxon>
        <taxon>Dikarya</taxon>
        <taxon>Ascomycota</taxon>
        <taxon>Saccharomycotina</taxon>
        <taxon>Saccharomycetes</taxon>
        <taxon>Saccharomycetales</taxon>
        <taxon>Saccharomycetaceae</taxon>
        <taxon>Eremothecium</taxon>
    </lineage>
</organism>
<evidence type="ECO:0000256" key="1">
    <source>
        <dbReference type="ARBA" id="ARBA00022467"/>
    </source>
</evidence>
<dbReference type="InterPro" id="IPR042489">
    <property type="entry name" value="CapZ_alpha_1"/>
</dbReference>
<dbReference type="InterPro" id="IPR002189">
    <property type="entry name" value="CapZ_alpha"/>
</dbReference>
<dbReference type="GeneID" id="11471876"/>
<dbReference type="GO" id="GO:0005934">
    <property type="term" value="C:cellular bud tip"/>
    <property type="evidence" value="ECO:0007669"/>
    <property type="project" value="EnsemblFungi"/>
</dbReference>
<dbReference type="STRING" id="931890.G8JPB3"/>
<accession>G8JPB3</accession>
<dbReference type="InterPro" id="IPR042276">
    <property type="entry name" value="CapZ_alpha/beta_2"/>
</dbReference>
<dbReference type="PRINTS" id="PR00191">
    <property type="entry name" value="FACTINCAPA"/>
</dbReference>
<dbReference type="OrthoDB" id="340550at2759"/>
<dbReference type="InParanoid" id="G8JPB3"/>
<dbReference type="GO" id="GO:0110085">
    <property type="term" value="C:mitotic actomyosin contractile ring"/>
    <property type="evidence" value="ECO:0007669"/>
    <property type="project" value="EnsemblFungi"/>
</dbReference>
<evidence type="ECO:0000313" key="5">
    <source>
        <dbReference type="EMBL" id="AET38171.1"/>
    </source>
</evidence>
<dbReference type="GO" id="GO:0030479">
    <property type="term" value="C:actin cortical patch"/>
    <property type="evidence" value="ECO:0007669"/>
    <property type="project" value="EnsemblFungi"/>
</dbReference>
<dbReference type="SUPFAM" id="SSF90096">
    <property type="entry name" value="Subunits of heterodimeric actin filament capping protein Capz"/>
    <property type="match status" value="1"/>
</dbReference>
<dbReference type="FunCoup" id="G8JPB3">
    <property type="interactions" value="816"/>
</dbReference>
<dbReference type="HOGENOM" id="CLU_045161_3_0_1"/>
<comment type="function">
    <text evidence="3 4">F-actin-capping proteins bind in a Ca(2+)-independent manner to the fast growing ends of actin filaments (barbed end) thereby blocking the exchange of subunits at these ends. Unlike other capping proteins (such as gelsolin and severin), these proteins do not sever actin filaments.</text>
</comment>
<dbReference type="GO" id="GO:0030036">
    <property type="term" value="P:actin cytoskeleton organization"/>
    <property type="evidence" value="ECO:0007669"/>
    <property type="project" value="TreeGrafter"/>
</dbReference>
<dbReference type="GO" id="GO:0000131">
    <property type="term" value="C:incipient cellular bud site"/>
    <property type="evidence" value="ECO:0007669"/>
    <property type="project" value="EnsemblFungi"/>
</dbReference>
<evidence type="ECO:0000313" key="6">
    <source>
        <dbReference type="Proteomes" id="UP000006790"/>
    </source>
</evidence>
<evidence type="ECO:0000256" key="2">
    <source>
        <dbReference type="ARBA" id="ARBA00023203"/>
    </source>
</evidence>
<reference evidence="6" key="1">
    <citation type="journal article" date="2012" name="G3 (Bethesda)">
        <title>Pichia sorbitophila, an interspecies yeast hybrid reveals early steps of genome resolution following polyploidization.</title>
        <authorList>
            <person name="Leh Louis V."/>
            <person name="Despons L."/>
            <person name="Friedrich A."/>
            <person name="Martin T."/>
            <person name="Durrens P."/>
            <person name="Casaregola S."/>
            <person name="Neuveglise C."/>
            <person name="Fairhead C."/>
            <person name="Marck C."/>
            <person name="Cruz J.A."/>
            <person name="Straub M.L."/>
            <person name="Kugler V."/>
            <person name="Sacerdot C."/>
            <person name="Uzunov Z."/>
            <person name="Thierry A."/>
            <person name="Weiss S."/>
            <person name="Bleykasten C."/>
            <person name="De Montigny J."/>
            <person name="Jacques N."/>
            <person name="Jung P."/>
            <person name="Lemaire M."/>
            <person name="Mallet S."/>
            <person name="Morel G."/>
            <person name="Richard G.F."/>
            <person name="Sarkar A."/>
            <person name="Savel G."/>
            <person name="Schacherer J."/>
            <person name="Seret M.L."/>
            <person name="Talla E."/>
            <person name="Samson G."/>
            <person name="Jubin C."/>
            <person name="Poulain J."/>
            <person name="Vacherie B."/>
            <person name="Barbe V."/>
            <person name="Pelletier E."/>
            <person name="Sherman D.J."/>
            <person name="Westhof E."/>
            <person name="Weissenbach J."/>
            <person name="Baret P.V."/>
            <person name="Wincker P."/>
            <person name="Gaillardin C."/>
            <person name="Dujon B."/>
            <person name="Souciet J.L."/>
        </authorList>
    </citation>
    <scope>NUCLEOTIDE SEQUENCE [LARGE SCALE GENOMIC DNA]</scope>
    <source>
        <strain evidence="6">CBS 270.75 / DBVPG 7215 / KCTC 17166 / NRRL Y-17582</strain>
    </source>
</reference>
<dbReference type="OMA" id="VACIEDH"/>
<dbReference type="PANTHER" id="PTHR10653:SF0">
    <property type="entry name" value="F-ACTIN-CAPPING PROTEIN SUBUNIT ALPHA"/>
    <property type="match status" value="1"/>
</dbReference>
<dbReference type="KEGG" id="erc:Ecym_2441"/>
<dbReference type="AlphaFoldDB" id="G8JPB3"/>
<dbReference type="EMBL" id="CP002498">
    <property type="protein sequence ID" value="AET38171.1"/>
    <property type="molecule type" value="Genomic_DNA"/>
</dbReference>
<dbReference type="GO" id="GO:0051016">
    <property type="term" value="P:barbed-end actin filament capping"/>
    <property type="evidence" value="ECO:0007669"/>
    <property type="project" value="UniProtKB-UniRule"/>
</dbReference>
<dbReference type="RefSeq" id="XP_003644988.1">
    <property type="nucleotide sequence ID" value="XM_003644940.1"/>
</dbReference>
<keyword evidence="1 4" id="KW-0117">Actin capping</keyword>
<evidence type="ECO:0000256" key="3">
    <source>
        <dbReference type="ARBA" id="ARBA00025389"/>
    </source>
</evidence>